<protein>
    <submittedName>
        <fullName evidence="1">Uncharacterized protein</fullName>
    </submittedName>
</protein>
<dbReference type="Proteomes" id="UP000703269">
    <property type="component" value="Unassembled WGS sequence"/>
</dbReference>
<proteinExistence type="predicted"/>
<name>A0A9P3GD23_9APHY</name>
<comment type="caution">
    <text evidence="1">The sequence shown here is derived from an EMBL/GenBank/DDBJ whole genome shotgun (WGS) entry which is preliminary data.</text>
</comment>
<reference evidence="1 2" key="1">
    <citation type="submission" date="2021-08" db="EMBL/GenBank/DDBJ databases">
        <title>Draft Genome Sequence of Phanerochaete sordida strain YK-624.</title>
        <authorList>
            <person name="Mori T."/>
            <person name="Dohra H."/>
            <person name="Suzuki T."/>
            <person name="Kawagishi H."/>
            <person name="Hirai H."/>
        </authorList>
    </citation>
    <scope>NUCLEOTIDE SEQUENCE [LARGE SCALE GENOMIC DNA]</scope>
    <source>
        <strain evidence="1 2">YK-624</strain>
    </source>
</reference>
<evidence type="ECO:0000313" key="1">
    <source>
        <dbReference type="EMBL" id="GJE93873.1"/>
    </source>
</evidence>
<organism evidence="1 2">
    <name type="scientific">Phanerochaete sordida</name>
    <dbReference type="NCBI Taxonomy" id="48140"/>
    <lineage>
        <taxon>Eukaryota</taxon>
        <taxon>Fungi</taxon>
        <taxon>Dikarya</taxon>
        <taxon>Basidiomycota</taxon>
        <taxon>Agaricomycotina</taxon>
        <taxon>Agaricomycetes</taxon>
        <taxon>Polyporales</taxon>
        <taxon>Phanerochaetaceae</taxon>
        <taxon>Phanerochaete</taxon>
    </lineage>
</organism>
<dbReference type="EMBL" id="BPQB01000035">
    <property type="protein sequence ID" value="GJE93873.1"/>
    <property type="molecule type" value="Genomic_DNA"/>
</dbReference>
<accession>A0A9P3GD23</accession>
<evidence type="ECO:0000313" key="2">
    <source>
        <dbReference type="Proteomes" id="UP000703269"/>
    </source>
</evidence>
<gene>
    <name evidence="1" type="ORF">PsYK624_100380</name>
</gene>
<sequence>MLALPKHIPSSNPPSQVIGELVLELLRLPSLKEFIRCIYLIRPQKLVLNQVVFDEDNLDTYMITPPPHRHRTSPSKGCATYINGIPLDRLSLPSYCTFMALMYASRDADINRARATVAQSIPQLFKCITSASTIHISTTKLASKYVPRGSTGSNAYHEFGGTASNRVSADATFQVDEQTGLVDVGVVEIHLPTGVASQPSPATSIDFDRLDRLLTELVNAPAPPIRISYSNDVDMNNASHRDSIKPLLRAILDDEQALSQVLARVSRTRRITLQSGKYIISVLKELLPVPLQSSVIGWQHMLDDKDGLRINWIFEVLRSAWSAEDLQSALHALDPSRRA</sequence>
<keyword evidence="2" id="KW-1185">Reference proteome</keyword>
<dbReference type="AlphaFoldDB" id="A0A9P3GD23"/>